<accession>A0AAP0PNA5</accession>
<comment type="caution">
    <text evidence="2">The sequence shown here is derived from an EMBL/GenBank/DDBJ whole genome shotgun (WGS) entry which is preliminary data.</text>
</comment>
<evidence type="ECO:0000313" key="3">
    <source>
        <dbReference type="Proteomes" id="UP001419268"/>
    </source>
</evidence>
<gene>
    <name evidence="2" type="ORF">Scep_006832</name>
</gene>
<dbReference type="AlphaFoldDB" id="A0AAP0PNA5"/>
<feature type="compositionally biased region" description="Basic and acidic residues" evidence="1">
    <location>
        <begin position="12"/>
        <end position="25"/>
    </location>
</feature>
<name>A0AAP0PNA5_9MAGN</name>
<feature type="region of interest" description="Disordered" evidence="1">
    <location>
        <begin position="1"/>
        <end position="126"/>
    </location>
</feature>
<reference evidence="2 3" key="1">
    <citation type="submission" date="2024-01" db="EMBL/GenBank/DDBJ databases">
        <title>Genome assemblies of Stephania.</title>
        <authorList>
            <person name="Yang L."/>
        </authorList>
    </citation>
    <scope>NUCLEOTIDE SEQUENCE [LARGE SCALE GENOMIC DNA]</scope>
    <source>
        <strain evidence="2">JXDWG</strain>
        <tissue evidence="2">Leaf</tissue>
    </source>
</reference>
<proteinExistence type="predicted"/>
<protein>
    <submittedName>
        <fullName evidence="2">Uncharacterized protein</fullName>
    </submittedName>
</protein>
<keyword evidence="3" id="KW-1185">Reference proteome</keyword>
<dbReference type="Proteomes" id="UP001419268">
    <property type="component" value="Unassembled WGS sequence"/>
</dbReference>
<evidence type="ECO:0000313" key="2">
    <source>
        <dbReference type="EMBL" id="KAK9148075.1"/>
    </source>
</evidence>
<sequence length="126" mass="13928">MSGSSEGELDADQQRERRLNGRREGASGLQHRRTSSANGGSRATRRPRTAVPATRRWCGCGDDDERRCSSGKWRTRRWRSCSRRRSADNNSGGIGSRSGAVNGVEQRRVAGPIDPRRDTTTVDNEA</sequence>
<feature type="compositionally biased region" description="Basic residues" evidence="1">
    <location>
        <begin position="73"/>
        <end position="84"/>
    </location>
</feature>
<dbReference type="EMBL" id="JBBNAG010000003">
    <property type="protein sequence ID" value="KAK9148075.1"/>
    <property type="molecule type" value="Genomic_DNA"/>
</dbReference>
<organism evidence="2 3">
    <name type="scientific">Stephania cephalantha</name>
    <dbReference type="NCBI Taxonomy" id="152367"/>
    <lineage>
        <taxon>Eukaryota</taxon>
        <taxon>Viridiplantae</taxon>
        <taxon>Streptophyta</taxon>
        <taxon>Embryophyta</taxon>
        <taxon>Tracheophyta</taxon>
        <taxon>Spermatophyta</taxon>
        <taxon>Magnoliopsida</taxon>
        <taxon>Ranunculales</taxon>
        <taxon>Menispermaceae</taxon>
        <taxon>Menispermoideae</taxon>
        <taxon>Cissampelideae</taxon>
        <taxon>Stephania</taxon>
    </lineage>
</organism>
<evidence type="ECO:0000256" key="1">
    <source>
        <dbReference type="SAM" id="MobiDB-lite"/>
    </source>
</evidence>